<dbReference type="Proteomes" id="UP000703674">
    <property type="component" value="Unassembled WGS sequence"/>
</dbReference>
<evidence type="ECO:0000313" key="2">
    <source>
        <dbReference type="EMBL" id="NJW55806.1"/>
    </source>
</evidence>
<sequence>MFTFDMPRNASPSEKEEPKREQPEARQEENIQSPKEEKIVHRLTEEMEEPVKKELSSQVKNTHNGVTRYSLDDYMQVEEMLKNSHPVAKQ</sequence>
<keyword evidence="3" id="KW-1185">Reference proteome</keyword>
<protein>
    <submittedName>
        <fullName evidence="2">Cell division protein FtsZ</fullName>
    </submittedName>
</protein>
<organism evidence="2 3">
    <name type="scientific">Salinimicrobium oceani</name>
    <dbReference type="NCBI Taxonomy" id="2722702"/>
    <lineage>
        <taxon>Bacteria</taxon>
        <taxon>Pseudomonadati</taxon>
        <taxon>Bacteroidota</taxon>
        <taxon>Flavobacteriia</taxon>
        <taxon>Flavobacteriales</taxon>
        <taxon>Flavobacteriaceae</taxon>
        <taxon>Salinimicrobium</taxon>
    </lineage>
</organism>
<gene>
    <name evidence="2" type="ORF">HC175_23100</name>
</gene>
<proteinExistence type="predicted"/>
<evidence type="ECO:0000256" key="1">
    <source>
        <dbReference type="SAM" id="MobiDB-lite"/>
    </source>
</evidence>
<dbReference type="EMBL" id="JAAVJR010001569">
    <property type="protein sequence ID" value="NJW55806.1"/>
    <property type="molecule type" value="Genomic_DNA"/>
</dbReference>
<keyword evidence="2" id="KW-0132">Cell division</keyword>
<reference evidence="2 3" key="1">
    <citation type="submission" date="2020-03" db="EMBL/GenBank/DDBJ databases">
        <title>Salinimicrobium sp. nov, isolated from SCS.</title>
        <authorList>
            <person name="Cao W.R."/>
        </authorList>
    </citation>
    <scope>NUCLEOTIDE SEQUENCE [LARGE SCALE GENOMIC DNA]</scope>
    <source>
        <strain evidence="3">J15B91</strain>
    </source>
</reference>
<evidence type="ECO:0000313" key="3">
    <source>
        <dbReference type="Proteomes" id="UP000703674"/>
    </source>
</evidence>
<feature type="region of interest" description="Disordered" evidence="1">
    <location>
        <begin position="1"/>
        <end position="37"/>
    </location>
</feature>
<accession>A0ABX1D5W3</accession>
<feature type="non-terminal residue" evidence="2">
    <location>
        <position position="90"/>
    </location>
</feature>
<comment type="caution">
    <text evidence="2">The sequence shown here is derived from an EMBL/GenBank/DDBJ whole genome shotgun (WGS) entry which is preliminary data.</text>
</comment>
<keyword evidence="2" id="KW-0131">Cell cycle</keyword>
<dbReference type="GO" id="GO:0051301">
    <property type="term" value="P:cell division"/>
    <property type="evidence" value="ECO:0007669"/>
    <property type="project" value="UniProtKB-KW"/>
</dbReference>
<feature type="compositionally biased region" description="Basic and acidic residues" evidence="1">
    <location>
        <begin position="13"/>
        <end position="37"/>
    </location>
</feature>
<name>A0ABX1D5W3_9FLAO</name>